<name>A0AAV0JPJ6_9ROSI</name>
<evidence type="ECO:0000313" key="2">
    <source>
        <dbReference type="EMBL" id="CAI0411831.1"/>
    </source>
</evidence>
<feature type="compositionally biased region" description="Polar residues" evidence="1">
    <location>
        <begin position="17"/>
        <end position="27"/>
    </location>
</feature>
<proteinExistence type="predicted"/>
<gene>
    <name evidence="2" type="ORF">LITE_LOCUS15315</name>
</gene>
<evidence type="ECO:0000256" key="1">
    <source>
        <dbReference type="SAM" id="MobiDB-lite"/>
    </source>
</evidence>
<dbReference type="EMBL" id="CAMGYJ010000005">
    <property type="protein sequence ID" value="CAI0411831.1"/>
    <property type="molecule type" value="Genomic_DNA"/>
</dbReference>
<accession>A0AAV0JPJ6</accession>
<dbReference type="AlphaFoldDB" id="A0AAV0JPJ6"/>
<dbReference type="Proteomes" id="UP001154282">
    <property type="component" value="Unassembled WGS sequence"/>
</dbReference>
<reference evidence="2" key="1">
    <citation type="submission" date="2022-08" db="EMBL/GenBank/DDBJ databases">
        <authorList>
            <person name="Gutierrez-Valencia J."/>
        </authorList>
    </citation>
    <scope>NUCLEOTIDE SEQUENCE</scope>
</reference>
<evidence type="ECO:0000313" key="3">
    <source>
        <dbReference type="Proteomes" id="UP001154282"/>
    </source>
</evidence>
<keyword evidence="3" id="KW-1185">Reference proteome</keyword>
<protein>
    <submittedName>
        <fullName evidence="2">Uncharacterized protein</fullName>
    </submittedName>
</protein>
<sequence>MRPAPHSDRHHPKGPSLPQTSQSPNRSSHLHPQLEILLLPYSILILPARRPSFRRRTPRRHCLCLYRLQQRRSPVRSRRG</sequence>
<feature type="region of interest" description="Disordered" evidence="1">
    <location>
        <begin position="1"/>
        <end position="31"/>
    </location>
</feature>
<comment type="caution">
    <text evidence="2">The sequence shown here is derived from an EMBL/GenBank/DDBJ whole genome shotgun (WGS) entry which is preliminary data.</text>
</comment>
<organism evidence="2 3">
    <name type="scientific">Linum tenue</name>
    <dbReference type="NCBI Taxonomy" id="586396"/>
    <lineage>
        <taxon>Eukaryota</taxon>
        <taxon>Viridiplantae</taxon>
        <taxon>Streptophyta</taxon>
        <taxon>Embryophyta</taxon>
        <taxon>Tracheophyta</taxon>
        <taxon>Spermatophyta</taxon>
        <taxon>Magnoliopsida</taxon>
        <taxon>eudicotyledons</taxon>
        <taxon>Gunneridae</taxon>
        <taxon>Pentapetalae</taxon>
        <taxon>rosids</taxon>
        <taxon>fabids</taxon>
        <taxon>Malpighiales</taxon>
        <taxon>Linaceae</taxon>
        <taxon>Linum</taxon>
    </lineage>
</organism>